<keyword evidence="1" id="KW-0472">Membrane</keyword>
<evidence type="ECO:0000256" key="1">
    <source>
        <dbReference type="SAM" id="Phobius"/>
    </source>
</evidence>
<accession>A0A1F7XDQ1</accession>
<sequence length="120" mass="12417">MKNYLTQSTTLNGTINGIGPLGEPADAENRFAQIISTAIGLITLIAFIWFLFTLIGGAIGIISAGGDKGKLEDARGRITTGVIGVVIVIAGMFIVDLIARILGIPGILNIGAMINIISPP</sequence>
<proteinExistence type="predicted"/>
<keyword evidence="1" id="KW-1133">Transmembrane helix</keyword>
<organism evidence="2 3">
    <name type="scientific">Candidatus Woesebacteria bacterium RBG_16_39_8b</name>
    <dbReference type="NCBI Taxonomy" id="1802482"/>
    <lineage>
        <taxon>Bacteria</taxon>
        <taxon>Candidatus Woeseibacteriota</taxon>
    </lineage>
</organism>
<gene>
    <name evidence="2" type="ORF">A2V80_03420</name>
</gene>
<dbReference type="EMBL" id="MGFU01000012">
    <property type="protein sequence ID" value="OGM13136.1"/>
    <property type="molecule type" value="Genomic_DNA"/>
</dbReference>
<protein>
    <submittedName>
        <fullName evidence="2">Uncharacterized protein</fullName>
    </submittedName>
</protein>
<feature type="transmembrane region" description="Helical" evidence="1">
    <location>
        <begin position="31"/>
        <end position="64"/>
    </location>
</feature>
<dbReference type="Proteomes" id="UP000179013">
    <property type="component" value="Unassembled WGS sequence"/>
</dbReference>
<evidence type="ECO:0000313" key="3">
    <source>
        <dbReference type="Proteomes" id="UP000179013"/>
    </source>
</evidence>
<keyword evidence="1" id="KW-0812">Transmembrane</keyword>
<feature type="transmembrane region" description="Helical" evidence="1">
    <location>
        <begin position="76"/>
        <end position="95"/>
    </location>
</feature>
<comment type="caution">
    <text evidence="2">The sequence shown here is derived from an EMBL/GenBank/DDBJ whole genome shotgun (WGS) entry which is preliminary data.</text>
</comment>
<name>A0A1F7XDQ1_9BACT</name>
<evidence type="ECO:0000313" key="2">
    <source>
        <dbReference type="EMBL" id="OGM13136.1"/>
    </source>
</evidence>
<reference evidence="2 3" key="1">
    <citation type="journal article" date="2016" name="Nat. Commun.">
        <title>Thousands of microbial genomes shed light on interconnected biogeochemical processes in an aquifer system.</title>
        <authorList>
            <person name="Anantharaman K."/>
            <person name="Brown C.T."/>
            <person name="Hug L.A."/>
            <person name="Sharon I."/>
            <person name="Castelle C.J."/>
            <person name="Probst A.J."/>
            <person name="Thomas B.C."/>
            <person name="Singh A."/>
            <person name="Wilkins M.J."/>
            <person name="Karaoz U."/>
            <person name="Brodie E.L."/>
            <person name="Williams K.H."/>
            <person name="Hubbard S.S."/>
            <person name="Banfield J.F."/>
        </authorList>
    </citation>
    <scope>NUCLEOTIDE SEQUENCE [LARGE SCALE GENOMIC DNA]</scope>
</reference>
<dbReference type="AlphaFoldDB" id="A0A1F7XDQ1"/>